<proteinExistence type="predicted"/>
<reference evidence="1" key="2">
    <citation type="journal article" date="2015" name="Fish Shellfish Immunol.">
        <title>Early steps in the European eel (Anguilla anguilla)-Vibrio vulnificus interaction in the gills: Role of the RtxA13 toxin.</title>
        <authorList>
            <person name="Callol A."/>
            <person name="Pajuelo D."/>
            <person name="Ebbesson L."/>
            <person name="Teles M."/>
            <person name="MacKenzie S."/>
            <person name="Amaro C."/>
        </authorList>
    </citation>
    <scope>NUCLEOTIDE SEQUENCE</scope>
</reference>
<sequence length="23" mass="2770">MGSLYIQDSTRDFFSHGVVFYHY</sequence>
<dbReference type="EMBL" id="GBXM01038885">
    <property type="protein sequence ID" value="JAH69692.1"/>
    <property type="molecule type" value="Transcribed_RNA"/>
</dbReference>
<evidence type="ECO:0000313" key="1">
    <source>
        <dbReference type="EMBL" id="JAH69692.1"/>
    </source>
</evidence>
<dbReference type="AlphaFoldDB" id="A0A0E9UV42"/>
<reference evidence="1" key="1">
    <citation type="submission" date="2014-11" db="EMBL/GenBank/DDBJ databases">
        <authorList>
            <person name="Amaro Gonzalez C."/>
        </authorList>
    </citation>
    <scope>NUCLEOTIDE SEQUENCE</scope>
</reference>
<protein>
    <submittedName>
        <fullName evidence="1">Uncharacterized protein</fullName>
    </submittedName>
</protein>
<accession>A0A0E9UV42</accession>
<organism evidence="1">
    <name type="scientific">Anguilla anguilla</name>
    <name type="common">European freshwater eel</name>
    <name type="synonym">Muraena anguilla</name>
    <dbReference type="NCBI Taxonomy" id="7936"/>
    <lineage>
        <taxon>Eukaryota</taxon>
        <taxon>Metazoa</taxon>
        <taxon>Chordata</taxon>
        <taxon>Craniata</taxon>
        <taxon>Vertebrata</taxon>
        <taxon>Euteleostomi</taxon>
        <taxon>Actinopterygii</taxon>
        <taxon>Neopterygii</taxon>
        <taxon>Teleostei</taxon>
        <taxon>Anguilliformes</taxon>
        <taxon>Anguillidae</taxon>
        <taxon>Anguilla</taxon>
    </lineage>
</organism>
<name>A0A0E9UV42_ANGAN</name>